<protein>
    <submittedName>
        <fullName evidence="1">Uncharacterized protein</fullName>
    </submittedName>
</protein>
<dbReference type="InParanoid" id="A0A7N2LY47"/>
<reference evidence="1" key="2">
    <citation type="submission" date="2021-01" db="UniProtKB">
        <authorList>
            <consortium name="EnsemblPlants"/>
        </authorList>
    </citation>
    <scope>IDENTIFICATION</scope>
</reference>
<dbReference type="Gramene" id="QL06p025841:mrna">
    <property type="protein sequence ID" value="QL06p025841:mrna"/>
    <property type="gene ID" value="QL06p025841"/>
</dbReference>
<sequence length="178" mass="20528">MFFFFPDCSILETKDSRSDSYAWKSILKGWDVLLRGSQWWIGDGKFVKIWQNHWLPRKHPPLVLSPIVPSMEDATVDIMIEAETRQRSHDLIDGIFAPQEAKLIITIPLARIESDNIVFWLLAKDGKYTRKSGYHFLKEEADLEQHEDRSSRISSYGRGFGLCTYPTRLSCVDGGCFP</sequence>
<dbReference type="EMBL" id="LRBV02000006">
    <property type="status" value="NOT_ANNOTATED_CDS"/>
    <property type="molecule type" value="Genomic_DNA"/>
</dbReference>
<dbReference type="EnsemblPlants" id="QL06p025841:mrna">
    <property type="protein sequence ID" value="QL06p025841:mrna"/>
    <property type="gene ID" value="QL06p025841"/>
</dbReference>
<dbReference type="AlphaFoldDB" id="A0A7N2LY47"/>
<keyword evidence="2" id="KW-1185">Reference proteome</keyword>
<name>A0A7N2LY47_QUELO</name>
<proteinExistence type="predicted"/>
<evidence type="ECO:0000313" key="2">
    <source>
        <dbReference type="Proteomes" id="UP000594261"/>
    </source>
</evidence>
<dbReference type="Proteomes" id="UP000594261">
    <property type="component" value="Chromosome 6"/>
</dbReference>
<dbReference type="OMA" id="FVEHDAK"/>
<reference evidence="1 2" key="1">
    <citation type="journal article" date="2016" name="G3 (Bethesda)">
        <title>First Draft Assembly and Annotation of the Genome of a California Endemic Oak Quercus lobata Nee (Fagaceae).</title>
        <authorList>
            <person name="Sork V.L."/>
            <person name="Fitz-Gibbon S.T."/>
            <person name="Puiu D."/>
            <person name="Crepeau M."/>
            <person name="Gugger P.F."/>
            <person name="Sherman R."/>
            <person name="Stevens K."/>
            <person name="Langley C.H."/>
            <person name="Pellegrini M."/>
            <person name="Salzberg S.L."/>
        </authorList>
    </citation>
    <scope>NUCLEOTIDE SEQUENCE [LARGE SCALE GENOMIC DNA]</scope>
    <source>
        <strain evidence="1 2">cv. SW786</strain>
    </source>
</reference>
<organism evidence="1 2">
    <name type="scientific">Quercus lobata</name>
    <name type="common">Valley oak</name>
    <dbReference type="NCBI Taxonomy" id="97700"/>
    <lineage>
        <taxon>Eukaryota</taxon>
        <taxon>Viridiplantae</taxon>
        <taxon>Streptophyta</taxon>
        <taxon>Embryophyta</taxon>
        <taxon>Tracheophyta</taxon>
        <taxon>Spermatophyta</taxon>
        <taxon>Magnoliopsida</taxon>
        <taxon>eudicotyledons</taxon>
        <taxon>Gunneridae</taxon>
        <taxon>Pentapetalae</taxon>
        <taxon>rosids</taxon>
        <taxon>fabids</taxon>
        <taxon>Fagales</taxon>
        <taxon>Fagaceae</taxon>
        <taxon>Quercus</taxon>
    </lineage>
</organism>
<evidence type="ECO:0000313" key="1">
    <source>
        <dbReference type="EnsemblPlants" id="QL06p025841:mrna"/>
    </source>
</evidence>
<accession>A0A7N2LY47</accession>